<proteinExistence type="predicted"/>
<evidence type="ECO:0000313" key="1">
    <source>
        <dbReference type="EMBL" id="AUV79727.1"/>
    </source>
</evidence>
<reference evidence="1 2" key="2">
    <citation type="submission" date="2018-02" db="EMBL/GenBank/DDBJ databases">
        <title>N4-cytosine DNA methylation regulates transcription and pathogenesis in Helicobacter pylori.</title>
        <authorList>
            <person name="Kumar S."/>
            <person name="Karmakar B.C."/>
            <person name="Nagarajan D."/>
            <person name="Mukhopadhyay A.K."/>
            <person name="Rao D.N."/>
        </authorList>
    </citation>
    <scope>NUCLEOTIDE SEQUENCE [LARGE SCALE GENOMIC DNA]</scope>
    <source>
        <strain evidence="1 2">26695-dRdM2</strain>
    </source>
</reference>
<sequence length="63" mass="7201">MRKVFVFNEGLIIKSKKCTQAFLKSIIKGLRKTSGNFLKIKNNVCQYPMKTKPKSFAKSLCCL</sequence>
<reference evidence="1 2" key="1">
    <citation type="submission" date="2018-01" db="EMBL/GenBank/DDBJ databases">
        <authorList>
            <person name="Morgan R.D."/>
        </authorList>
    </citation>
    <scope>NUCLEOTIDE SEQUENCE [LARGE SCALE GENOMIC DNA]</scope>
    <source>
        <strain evidence="1 2">26695-dRdM2</strain>
    </source>
</reference>
<dbReference type="AlphaFoldDB" id="A0AAN1MX27"/>
<evidence type="ECO:0000313" key="2">
    <source>
        <dbReference type="Proteomes" id="UP000236568"/>
    </source>
</evidence>
<dbReference type="EMBL" id="CP026324">
    <property type="protein sequence ID" value="AUV79727.1"/>
    <property type="molecule type" value="Genomic_DNA"/>
</dbReference>
<name>A0AAN1MX27_HELPX</name>
<dbReference type="RefSeq" id="WP_080012144.1">
    <property type="nucleotide sequence ID" value="NZ_CP010436.1"/>
</dbReference>
<protein>
    <submittedName>
        <fullName evidence="1">Uncharacterized protein</fullName>
    </submittedName>
</protein>
<dbReference type="Proteomes" id="UP000236568">
    <property type="component" value="Chromosome"/>
</dbReference>
<accession>A0AAN1MX27</accession>
<organism evidence="1 2">
    <name type="scientific">Helicobacter pylori</name>
    <name type="common">Campylobacter pylori</name>
    <dbReference type="NCBI Taxonomy" id="210"/>
    <lineage>
        <taxon>Bacteria</taxon>
        <taxon>Pseudomonadati</taxon>
        <taxon>Campylobacterota</taxon>
        <taxon>Epsilonproteobacteria</taxon>
        <taxon>Campylobacterales</taxon>
        <taxon>Helicobacteraceae</taxon>
        <taxon>Helicobacter</taxon>
    </lineage>
</organism>
<gene>
    <name evidence="1" type="ORF">C2842_05620</name>
</gene>